<accession>A0A382Y140</accession>
<evidence type="ECO:0000313" key="1">
    <source>
        <dbReference type="EMBL" id="SVD77082.1"/>
    </source>
</evidence>
<reference evidence="1" key="1">
    <citation type="submission" date="2018-05" db="EMBL/GenBank/DDBJ databases">
        <authorList>
            <person name="Lanie J.A."/>
            <person name="Ng W.-L."/>
            <person name="Kazmierczak K.M."/>
            <person name="Andrzejewski T.M."/>
            <person name="Davidsen T.M."/>
            <person name="Wayne K.J."/>
            <person name="Tettelin H."/>
            <person name="Glass J.I."/>
            <person name="Rusch D."/>
            <person name="Podicherti R."/>
            <person name="Tsui H.-C.T."/>
            <person name="Winkler M.E."/>
        </authorList>
    </citation>
    <scope>NUCLEOTIDE SEQUENCE</scope>
</reference>
<proteinExistence type="predicted"/>
<name>A0A382Y140_9ZZZZ</name>
<sequence>MQLSVSVIKAEKNGWLDGITLRIGYTSQTDSLTLDNDSFVKSNTKINQKKLGGLGPPGSTDKFPLAISFPETLMNSWSFRQMYFDYVPYSEVNDLPPDDPNFKSKLTSAEATGTGTIYLVQSEWQQSFIKDTLFNGKTARLEFINNNTNWALSSDIKRSAVFLGYMWGVFIRAVNQIVG</sequence>
<protein>
    <submittedName>
        <fullName evidence="1">Uncharacterized protein</fullName>
    </submittedName>
</protein>
<dbReference type="AlphaFoldDB" id="A0A382Y140"/>
<organism evidence="1">
    <name type="scientific">marine metagenome</name>
    <dbReference type="NCBI Taxonomy" id="408172"/>
    <lineage>
        <taxon>unclassified sequences</taxon>
        <taxon>metagenomes</taxon>
        <taxon>ecological metagenomes</taxon>
    </lineage>
</organism>
<dbReference type="EMBL" id="UINC01172155">
    <property type="protein sequence ID" value="SVD77082.1"/>
    <property type="molecule type" value="Genomic_DNA"/>
</dbReference>
<gene>
    <name evidence="1" type="ORF">METZ01_LOCUS429936</name>
</gene>